<organism evidence="1 2">
    <name type="scientific">Trichoderma lentiforme</name>
    <dbReference type="NCBI Taxonomy" id="1567552"/>
    <lineage>
        <taxon>Eukaryota</taxon>
        <taxon>Fungi</taxon>
        <taxon>Dikarya</taxon>
        <taxon>Ascomycota</taxon>
        <taxon>Pezizomycotina</taxon>
        <taxon>Sordariomycetes</taxon>
        <taxon>Hypocreomycetidae</taxon>
        <taxon>Hypocreales</taxon>
        <taxon>Hypocreaceae</taxon>
        <taxon>Trichoderma</taxon>
    </lineage>
</organism>
<dbReference type="Proteomes" id="UP000801864">
    <property type="component" value="Unassembled WGS sequence"/>
</dbReference>
<dbReference type="EMBL" id="QLNT01000014">
    <property type="protein sequence ID" value="KAF3068040.1"/>
    <property type="molecule type" value="Genomic_DNA"/>
</dbReference>
<evidence type="ECO:0000313" key="2">
    <source>
        <dbReference type="Proteomes" id="UP000801864"/>
    </source>
</evidence>
<evidence type="ECO:0000313" key="1">
    <source>
        <dbReference type="EMBL" id="KAF3068040.1"/>
    </source>
</evidence>
<reference evidence="1 2" key="1">
    <citation type="submission" date="2018-06" db="EMBL/GenBank/DDBJ databases">
        <title>Genome analysis of cellulolytic fungus Trichoderma lentiforme CFAM-422.</title>
        <authorList>
            <person name="Steindorff A.S."/>
            <person name="Formighieri E.F."/>
            <person name="Midorikawa G.E.O."/>
            <person name="Tamietti M.S."/>
            <person name="Ramos E.Z."/>
            <person name="Silva A.S."/>
            <person name="Bon E.P.S."/>
            <person name="Mendes T.D."/>
            <person name="Damaso M.C.T."/>
            <person name="Favaro L.C.L."/>
        </authorList>
    </citation>
    <scope>NUCLEOTIDE SEQUENCE [LARGE SCALE GENOMIC DNA]</scope>
    <source>
        <strain evidence="1 2">CFAM-422</strain>
    </source>
</reference>
<gene>
    <name evidence="1" type="ORF">CFAM422_008066</name>
</gene>
<accession>A0A9P5CCW7</accession>
<name>A0A9P5CCW7_9HYPO</name>
<protein>
    <submittedName>
        <fullName evidence="1">Uncharacterized protein</fullName>
    </submittedName>
</protein>
<comment type="caution">
    <text evidence="1">The sequence shown here is derived from an EMBL/GenBank/DDBJ whole genome shotgun (WGS) entry which is preliminary data.</text>
</comment>
<dbReference type="AlphaFoldDB" id="A0A9P5CCW7"/>
<keyword evidence="2" id="KW-1185">Reference proteome</keyword>
<proteinExistence type="predicted"/>
<sequence length="123" mass="13076">MPVRLAATIKGIKAPVPGATATAPVCTEHVYLLHNSSGEVVFVFARGKMSRVVAPSQEMRLQAPFAVSVMSTHAQLHVRYGINIHTCACCARTQPAPLNLTVSKARDTHLAPGKVDGSNSPDF</sequence>